<dbReference type="GO" id="GO:0043124">
    <property type="term" value="P:negative regulation of canonical NF-kappaB signal transduction"/>
    <property type="evidence" value="ECO:0007669"/>
    <property type="project" value="InterPro"/>
</dbReference>
<name>A0AAD6ZZV9_9AGAR</name>
<dbReference type="AlphaFoldDB" id="A0AAD6ZZV9"/>
<evidence type="ECO:0000256" key="1">
    <source>
        <dbReference type="ARBA" id="ARBA00004123"/>
    </source>
</evidence>
<dbReference type="PANTHER" id="PTHR15263">
    <property type="entry name" value="I-KAPPA-B-LIKE PROTEIN IKBL"/>
    <property type="match status" value="1"/>
</dbReference>
<dbReference type="Proteomes" id="UP001218218">
    <property type="component" value="Unassembled WGS sequence"/>
</dbReference>
<gene>
    <name evidence="8" type="ORF">DFH08DRAFT_745182</name>
</gene>
<evidence type="ECO:0000256" key="2">
    <source>
        <dbReference type="ARBA" id="ARBA00022553"/>
    </source>
</evidence>
<dbReference type="GO" id="GO:0005634">
    <property type="term" value="C:nucleus"/>
    <property type="evidence" value="ECO:0007669"/>
    <property type="project" value="UniProtKB-SubCell"/>
</dbReference>
<reference evidence="8" key="1">
    <citation type="submission" date="2023-03" db="EMBL/GenBank/DDBJ databases">
        <title>Massive genome expansion in bonnet fungi (Mycena s.s.) driven by repeated elements and novel gene families across ecological guilds.</title>
        <authorList>
            <consortium name="Lawrence Berkeley National Laboratory"/>
            <person name="Harder C.B."/>
            <person name="Miyauchi S."/>
            <person name="Viragh M."/>
            <person name="Kuo A."/>
            <person name="Thoen E."/>
            <person name="Andreopoulos B."/>
            <person name="Lu D."/>
            <person name="Skrede I."/>
            <person name="Drula E."/>
            <person name="Henrissat B."/>
            <person name="Morin E."/>
            <person name="Kohler A."/>
            <person name="Barry K."/>
            <person name="LaButti K."/>
            <person name="Morin E."/>
            <person name="Salamov A."/>
            <person name="Lipzen A."/>
            <person name="Mereny Z."/>
            <person name="Hegedus B."/>
            <person name="Baldrian P."/>
            <person name="Stursova M."/>
            <person name="Weitz H."/>
            <person name="Taylor A."/>
            <person name="Grigoriev I.V."/>
            <person name="Nagy L.G."/>
            <person name="Martin F."/>
            <person name="Kauserud H."/>
        </authorList>
    </citation>
    <scope>NUCLEOTIDE SEQUENCE</scope>
    <source>
        <strain evidence="8">CBHHK002</strain>
    </source>
</reference>
<keyword evidence="4" id="KW-0040">ANK repeat</keyword>
<keyword evidence="3" id="KW-0677">Repeat</keyword>
<evidence type="ECO:0000313" key="9">
    <source>
        <dbReference type="Proteomes" id="UP001218218"/>
    </source>
</evidence>
<sequence length="290" mass="34247">MSNIRSRKPIPPHHRPGTTPPFHRDSETAERSDHRRKRSTSRADPWQHMVDTYAWVEHHCSPPITRGKTTEEWVLEQQSVPRSHRGVWDGMLFAYDDESWRRMREEEQIRLAAAEKAKQRARIIDEKLRDIESRIRHRREVEKERLAAERWQASEERKERDRIERERTNQATRDAWRRYEKGWEDIARCPDRPISFSTIPWPLASMPKRSNLDEITANDIGFFLLSPLHSEGQAAKERIRRAQLIWHPDRFQKVLGRVTAADKTSVETGAGIVARCLNDLMARETGKARR</sequence>
<organism evidence="8 9">
    <name type="scientific">Mycena albidolilacea</name>
    <dbReference type="NCBI Taxonomy" id="1033008"/>
    <lineage>
        <taxon>Eukaryota</taxon>
        <taxon>Fungi</taxon>
        <taxon>Dikarya</taxon>
        <taxon>Basidiomycota</taxon>
        <taxon>Agaricomycotina</taxon>
        <taxon>Agaricomycetes</taxon>
        <taxon>Agaricomycetidae</taxon>
        <taxon>Agaricales</taxon>
        <taxon>Marasmiineae</taxon>
        <taxon>Mycenaceae</taxon>
        <taxon>Mycena</taxon>
    </lineage>
</organism>
<comment type="caution">
    <text evidence="8">The sequence shown here is derived from an EMBL/GenBank/DDBJ whole genome shotgun (WGS) entry which is preliminary data.</text>
</comment>
<comment type="subcellular location">
    <subcellularLocation>
        <location evidence="1">Nucleus</location>
    </subcellularLocation>
</comment>
<evidence type="ECO:0008006" key="10">
    <source>
        <dbReference type="Google" id="ProtNLM"/>
    </source>
</evidence>
<feature type="compositionally biased region" description="Basic and acidic residues" evidence="7">
    <location>
        <begin position="22"/>
        <end position="33"/>
    </location>
</feature>
<accession>A0AAD6ZZV9</accession>
<protein>
    <recommendedName>
        <fullName evidence="10">J domain-containing protein</fullName>
    </recommendedName>
</protein>
<evidence type="ECO:0000256" key="6">
    <source>
        <dbReference type="SAM" id="Coils"/>
    </source>
</evidence>
<evidence type="ECO:0000256" key="5">
    <source>
        <dbReference type="ARBA" id="ARBA00023242"/>
    </source>
</evidence>
<dbReference type="InterPro" id="IPR038753">
    <property type="entry name" value="NFKBIL1"/>
</dbReference>
<keyword evidence="2" id="KW-0597">Phosphoprotein</keyword>
<dbReference type="EMBL" id="JARIHO010000020">
    <property type="protein sequence ID" value="KAJ7346703.1"/>
    <property type="molecule type" value="Genomic_DNA"/>
</dbReference>
<feature type="coiled-coil region" evidence="6">
    <location>
        <begin position="104"/>
        <end position="166"/>
    </location>
</feature>
<feature type="compositionally biased region" description="Basic residues" evidence="7">
    <location>
        <begin position="1"/>
        <end position="16"/>
    </location>
</feature>
<evidence type="ECO:0000256" key="4">
    <source>
        <dbReference type="ARBA" id="ARBA00023043"/>
    </source>
</evidence>
<keyword evidence="5" id="KW-0539">Nucleus</keyword>
<evidence type="ECO:0000256" key="7">
    <source>
        <dbReference type="SAM" id="MobiDB-lite"/>
    </source>
</evidence>
<keyword evidence="9" id="KW-1185">Reference proteome</keyword>
<keyword evidence="6" id="KW-0175">Coiled coil</keyword>
<evidence type="ECO:0000313" key="8">
    <source>
        <dbReference type="EMBL" id="KAJ7346703.1"/>
    </source>
</evidence>
<dbReference type="PANTHER" id="PTHR15263:SF1">
    <property type="entry name" value="NF-KAPPA-B INHIBITOR-LIKE PROTEIN 1"/>
    <property type="match status" value="1"/>
</dbReference>
<proteinExistence type="predicted"/>
<feature type="region of interest" description="Disordered" evidence="7">
    <location>
        <begin position="1"/>
        <end position="44"/>
    </location>
</feature>
<evidence type="ECO:0000256" key="3">
    <source>
        <dbReference type="ARBA" id="ARBA00022737"/>
    </source>
</evidence>